<dbReference type="Proteomes" id="UP000474042">
    <property type="component" value="Unassembled WGS sequence"/>
</dbReference>
<sequence length="100" mass="11840">MEFLTGAFLIVSIVFMCVFMFIGIWSFVVYLKSYRQKRYQNYILEKISQKLSLISDNIDNSDKDNKYAYLTGDEDFEFSDNEIDNLDNITDLSTQEKFNK</sequence>
<dbReference type="Proteomes" id="UP000321089">
    <property type="component" value="Unassembled WGS sequence"/>
</dbReference>
<dbReference type="EMBL" id="WOFV02000046">
    <property type="protein sequence ID" value="NAS18857.1"/>
    <property type="molecule type" value="Genomic_DNA"/>
</dbReference>
<evidence type="ECO:0000313" key="4">
    <source>
        <dbReference type="Proteomes" id="UP000321089"/>
    </source>
</evidence>
<organism evidence="2 4">
    <name type="scientific">Clostridium butyricum</name>
    <dbReference type="NCBI Taxonomy" id="1492"/>
    <lineage>
        <taxon>Bacteria</taxon>
        <taxon>Bacillati</taxon>
        <taxon>Bacillota</taxon>
        <taxon>Clostridia</taxon>
        <taxon>Eubacteriales</taxon>
        <taxon>Clostridiaceae</taxon>
        <taxon>Clostridium</taxon>
    </lineage>
</organism>
<evidence type="ECO:0000313" key="5">
    <source>
        <dbReference type="Proteomes" id="UP000474042"/>
    </source>
</evidence>
<evidence type="ECO:0000256" key="1">
    <source>
        <dbReference type="SAM" id="Phobius"/>
    </source>
</evidence>
<evidence type="ECO:0008006" key="6">
    <source>
        <dbReference type="Google" id="ProtNLM"/>
    </source>
</evidence>
<comment type="caution">
    <text evidence="2">The sequence shown here is derived from an EMBL/GenBank/DDBJ whole genome shotgun (WGS) entry which is preliminary data.</text>
</comment>
<name>A0A512TRH8_CLOBU</name>
<protein>
    <recommendedName>
        <fullName evidence="6">Vpu protein</fullName>
    </recommendedName>
</protein>
<keyword evidence="1" id="KW-0472">Membrane</keyword>
<feature type="transmembrane region" description="Helical" evidence="1">
    <location>
        <begin position="6"/>
        <end position="31"/>
    </location>
</feature>
<gene>
    <name evidence="2" type="ORF">CBU02nite_33830</name>
    <name evidence="3" type="ORF">GND98_013515</name>
</gene>
<evidence type="ECO:0000313" key="2">
    <source>
        <dbReference type="EMBL" id="GEQ22877.1"/>
    </source>
</evidence>
<dbReference type="RefSeq" id="WP_045144274.1">
    <property type="nucleotide sequence ID" value="NZ_BKBC01000064.1"/>
</dbReference>
<reference evidence="3 5" key="2">
    <citation type="submission" date="2020-01" db="EMBL/GenBank/DDBJ databases">
        <title>Genome sequence of a 1,3-propanediol producer, Clostridium butyricum S3.</title>
        <authorList>
            <person name="Zhou J."/>
        </authorList>
    </citation>
    <scope>NUCLEOTIDE SEQUENCE [LARGE SCALE GENOMIC DNA]</scope>
    <source>
        <strain evidence="3 5">S3</strain>
    </source>
</reference>
<proteinExistence type="predicted"/>
<accession>A0A512TRH8</accession>
<keyword evidence="1" id="KW-0812">Transmembrane</keyword>
<reference evidence="2 4" key="1">
    <citation type="submission" date="2019-07" db="EMBL/GenBank/DDBJ databases">
        <title>Whole genome shotgun sequence of Clostridium butyricum NBRC 3858.</title>
        <authorList>
            <person name="Hosoyama A."/>
            <person name="Uohara A."/>
            <person name="Ohji S."/>
            <person name="Ichikawa N."/>
        </authorList>
    </citation>
    <scope>NUCLEOTIDE SEQUENCE [LARGE SCALE GENOMIC DNA]</scope>
    <source>
        <strain evidence="2 4">NBRC 3858</strain>
    </source>
</reference>
<dbReference type="EMBL" id="BKBC01000064">
    <property type="protein sequence ID" value="GEQ22877.1"/>
    <property type="molecule type" value="Genomic_DNA"/>
</dbReference>
<keyword evidence="1" id="KW-1133">Transmembrane helix</keyword>
<evidence type="ECO:0000313" key="3">
    <source>
        <dbReference type="EMBL" id="NAS18857.1"/>
    </source>
</evidence>
<dbReference type="AlphaFoldDB" id="A0A512TRH8"/>